<dbReference type="Proteomes" id="UP000535543">
    <property type="component" value="Unassembled WGS sequence"/>
</dbReference>
<dbReference type="InterPro" id="IPR016040">
    <property type="entry name" value="NAD(P)-bd_dom"/>
</dbReference>
<evidence type="ECO:0000313" key="2">
    <source>
        <dbReference type="EMBL" id="NMN98222.1"/>
    </source>
</evidence>
<name>A0A848KNJ3_9NOCA</name>
<comment type="caution">
    <text evidence="2">The sequence shown here is derived from an EMBL/GenBank/DDBJ whole genome shotgun (WGS) entry which is preliminary data.</text>
</comment>
<dbReference type="InterPro" id="IPR036291">
    <property type="entry name" value="NAD(P)-bd_dom_sf"/>
</dbReference>
<dbReference type="GO" id="GO:0004074">
    <property type="term" value="F:biliverdin reductase [NAD(P)H] activity"/>
    <property type="evidence" value="ECO:0007669"/>
    <property type="project" value="TreeGrafter"/>
</dbReference>
<dbReference type="SUPFAM" id="SSF51735">
    <property type="entry name" value="NAD(P)-binding Rossmann-fold domains"/>
    <property type="match status" value="1"/>
</dbReference>
<dbReference type="RefSeq" id="WP_169592190.1">
    <property type="nucleotide sequence ID" value="NZ_VCQU01000010.1"/>
</dbReference>
<keyword evidence="3" id="KW-1185">Reference proteome</keyword>
<protein>
    <submittedName>
        <fullName evidence="2">NAD-dependent epimerase/dehydratase family protein</fullName>
    </submittedName>
</protein>
<proteinExistence type="predicted"/>
<dbReference type="PANTHER" id="PTHR43355">
    <property type="entry name" value="FLAVIN REDUCTASE (NADPH)"/>
    <property type="match status" value="1"/>
</dbReference>
<gene>
    <name evidence="2" type="ORF">FGL95_24570</name>
</gene>
<dbReference type="PANTHER" id="PTHR43355:SF2">
    <property type="entry name" value="FLAVIN REDUCTASE (NADPH)"/>
    <property type="match status" value="1"/>
</dbReference>
<organism evidence="2 3">
    <name type="scientific">Antrihabitans stalactiti</name>
    <dbReference type="NCBI Taxonomy" id="2584121"/>
    <lineage>
        <taxon>Bacteria</taxon>
        <taxon>Bacillati</taxon>
        <taxon>Actinomycetota</taxon>
        <taxon>Actinomycetes</taxon>
        <taxon>Mycobacteriales</taxon>
        <taxon>Nocardiaceae</taxon>
        <taxon>Antrihabitans</taxon>
    </lineage>
</organism>
<reference evidence="2 3" key="2">
    <citation type="submission" date="2020-06" db="EMBL/GenBank/DDBJ databases">
        <title>Antribacter stalactiti gen. nov., sp. nov., a new member of the family Nacardiaceae isolated from a cave.</title>
        <authorList>
            <person name="Kim I.S."/>
        </authorList>
    </citation>
    <scope>NUCLEOTIDE SEQUENCE [LARGE SCALE GENOMIC DNA]</scope>
    <source>
        <strain evidence="2 3">YC2-7</strain>
    </source>
</reference>
<evidence type="ECO:0000259" key="1">
    <source>
        <dbReference type="Pfam" id="PF13460"/>
    </source>
</evidence>
<dbReference type="InterPro" id="IPR051606">
    <property type="entry name" value="Polyketide_Oxido-like"/>
</dbReference>
<dbReference type="Gene3D" id="3.40.50.720">
    <property type="entry name" value="NAD(P)-binding Rossmann-like Domain"/>
    <property type="match status" value="1"/>
</dbReference>
<sequence>MKIAMFGVTGTVGSVLLDSALAAGHDVRILVRSPEKLTARSPFLSVTEGDACDAAAVDGVVAGTDAVLSSLGGFRGPESLSIGTAAIMDSMARHSVRRIVIMQGFHLHMDGDPRNVGKRLIGPIMKTVGPAIVHHAAVMATAVAESDLDWTIVRAPRVVAGDPTGHLRTGRLKIGPWSTVTTGDVAAFMLDCLDNGRYVGAAPMIAS</sequence>
<accession>A0A848KNJ3</accession>
<dbReference type="AlphaFoldDB" id="A0A848KNJ3"/>
<reference evidence="2 3" key="1">
    <citation type="submission" date="2019-05" db="EMBL/GenBank/DDBJ databases">
        <authorList>
            <person name="Lee S.D."/>
        </authorList>
    </citation>
    <scope>NUCLEOTIDE SEQUENCE [LARGE SCALE GENOMIC DNA]</scope>
    <source>
        <strain evidence="2 3">YC2-7</strain>
    </source>
</reference>
<feature type="domain" description="NAD(P)-binding" evidence="1">
    <location>
        <begin position="7"/>
        <end position="195"/>
    </location>
</feature>
<dbReference type="GO" id="GO:0042602">
    <property type="term" value="F:riboflavin reductase (NADPH) activity"/>
    <property type="evidence" value="ECO:0007669"/>
    <property type="project" value="TreeGrafter"/>
</dbReference>
<dbReference type="Pfam" id="PF13460">
    <property type="entry name" value="NAD_binding_10"/>
    <property type="match status" value="1"/>
</dbReference>
<evidence type="ECO:0000313" key="3">
    <source>
        <dbReference type="Proteomes" id="UP000535543"/>
    </source>
</evidence>
<dbReference type="EMBL" id="VCQU01000010">
    <property type="protein sequence ID" value="NMN98222.1"/>
    <property type="molecule type" value="Genomic_DNA"/>
</dbReference>